<dbReference type="SUPFAM" id="SSF58113">
    <property type="entry name" value="Apolipoprotein A-I"/>
    <property type="match status" value="1"/>
</dbReference>
<evidence type="ECO:0000313" key="2">
    <source>
        <dbReference type="EMBL" id="MFC3975391.1"/>
    </source>
</evidence>
<protein>
    <submittedName>
        <fullName evidence="2">Uncharacterized protein</fullName>
    </submittedName>
</protein>
<comment type="caution">
    <text evidence="2">The sequence shown here is derived from an EMBL/GenBank/DDBJ whole genome shotgun (WGS) entry which is preliminary data.</text>
</comment>
<accession>A0ABV8EGP8</accession>
<proteinExistence type="predicted"/>
<dbReference type="RefSeq" id="WP_241295361.1">
    <property type="nucleotide sequence ID" value="NZ_JAKZGR010000009.1"/>
</dbReference>
<evidence type="ECO:0000313" key="3">
    <source>
        <dbReference type="Proteomes" id="UP001595766"/>
    </source>
</evidence>
<gene>
    <name evidence="2" type="ORF">ACFOUP_03285</name>
</gene>
<feature type="coiled-coil region" evidence="1">
    <location>
        <begin position="35"/>
        <end position="69"/>
    </location>
</feature>
<reference evidence="3" key="1">
    <citation type="journal article" date="2019" name="Int. J. Syst. Evol. Microbiol.">
        <title>The Global Catalogue of Microorganisms (GCM) 10K type strain sequencing project: providing services to taxonomists for standard genome sequencing and annotation.</title>
        <authorList>
            <consortium name="The Broad Institute Genomics Platform"/>
            <consortium name="The Broad Institute Genome Sequencing Center for Infectious Disease"/>
            <person name="Wu L."/>
            <person name="Ma J."/>
        </authorList>
    </citation>
    <scope>NUCLEOTIDE SEQUENCE [LARGE SCALE GENOMIC DNA]</scope>
    <source>
        <strain evidence="3">CECT 8551</strain>
    </source>
</reference>
<keyword evidence="1" id="KW-0175">Coiled coil</keyword>
<name>A0ABV8EGP8_9BACT</name>
<keyword evidence="3" id="KW-1185">Reference proteome</keyword>
<organism evidence="2 3">
    <name type="scientific">Belliella kenyensis</name>
    <dbReference type="NCBI Taxonomy" id="1472724"/>
    <lineage>
        <taxon>Bacteria</taxon>
        <taxon>Pseudomonadati</taxon>
        <taxon>Bacteroidota</taxon>
        <taxon>Cytophagia</taxon>
        <taxon>Cytophagales</taxon>
        <taxon>Cyclobacteriaceae</taxon>
        <taxon>Belliella</taxon>
    </lineage>
</organism>
<dbReference type="EMBL" id="JBHSAV010000005">
    <property type="protein sequence ID" value="MFC3975391.1"/>
    <property type="molecule type" value="Genomic_DNA"/>
</dbReference>
<evidence type="ECO:0000256" key="1">
    <source>
        <dbReference type="SAM" id="Coils"/>
    </source>
</evidence>
<sequence length="103" mass="11770">MKKSGFDEVESLLQDVGKKIELLMEKAAEAGGEVKIELEKKISELRGKQTNLEEELAKGKEKAEKIYQEQREALEPRFQESKIHLKNALEQLGLALESIFKKK</sequence>
<dbReference type="Proteomes" id="UP001595766">
    <property type="component" value="Unassembled WGS sequence"/>
</dbReference>